<dbReference type="RefSeq" id="WP_079420672.1">
    <property type="nucleotide sequence ID" value="NZ_MBTG01000062.1"/>
</dbReference>
<proteinExistence type="predicted"/>
<keyword evidence="3" id="KW-1185">Reference proteome</keyword>
<organism evidence="2 3">
    <name type="scientific">Paenibacillus ferrarius</name>
    <dbReference type="NCBI Taxonomy" id="1469647"/>
    <lineage>
        <taxon>Bacteria</taxon>
        <taxon>Bacillati</taxon>
        <taxon>Bacillota</taxon>
        <taxon>Bacilli</taxon>
        <taxon>Bacillales</taxon>
        <taxon>Paenibacillaceae</taxon>
        <taxon>Paenibacillus</taxon>
    </lineage>
</organism>
<dbReference type="STRING" id="1469647.BC351_40195"/>
<comment type="caution">
    <text evidence="2">The sequence shown here is derived from an EMBL/GenBank/DDBJ whole genome shotgun (WGS) entry which is preliminary data.</text>
</comment>
<gene>
    <name evidence="2" type="ORF">BC351_40195</name>
</gene>
<dbReference type="EMBL" id="MBTG01000062">
    <property type="protein sequence ID" value="OPH47378.1"/>
    <property type="molecule type" value="Genomic_DNA"/>
</dbReference>
<dbReference type="Pfam" id="PF24691">
    <property type="entry name" value="TreTu_C"/>
    <property type="match status" value="1"/>
</dbReference>
<accession>A0A1V4H849</accession>
<name>A0A1V4H849_9BACL</name>
<protein>
    <recommendedName>
        <fullName evidence="1">TreTu toxin C-terminal domain-containing protein</fullName>
    </recommendedName>
</protein>
<dbReference type="Proteomes" id="UP000190626">
    <property type="component" value="Unassembled WGS sequence"/>
</dbReference>
<evidence type="ECO:0000259" key="1">
    <source>
        <dbReference type="Pfam" id="PF24691"/>
    </source>
</evidence>
<reference evidence="3" key="1">
    <citation type="submission" date="2016-07" db="EMBL/GenBank/DDBJ databases">
        <authorList>
            <person name="Florea S."/>
            <person name="Webb J.S."/>
            <person name="Jaromczyk J."/>
            <person name="Schardl C.L."/>
        </authorList>
    </citation>
    <scope>NUCLEOTIDE SEQUENCE [LARGE SCALE GENOMIC DNA]</scope>
    <source>
        <strain evidence="3">CY1</strain>
    </source>
</reference>
<dbReference type="InterPro" id="IPR057938">
    <property type="entry name" value="TreTu_C"/>
</dbReference>
<sequence length="179" mass="19080">MLEDPSWYNIGNWATMGTFVSFNGALNPAEPLSLEHWADSAATALTVVGGLKVSGSGKIVAKGVGDTVAQTVESTRVGRWMSKDEYNKMIETGRVQEGGGGQTYAAFSKDAFQKQAASDAIYVEFNVPASTYVVTNSELGWIKFVSPTSLEGRLAARKGIEIPSLPEAKDITLIGGKNE</sequence>
<dbReference type="OrthoDB" id="9816549at2"/>
<evidence type="ECO:0000313" key="3">
    <source>
        <dbReference type="Proteomes" id="UP000190626"/>
    </source>
</evidence>
<feature type="domain" description="TreTu toxin C-terminal" evidence="1">
    <location>
        <begin position="75"/>
        <end position="172"/>
    </location>
</feature>
<dbReference type="AlphaFoldDB" id="A0A1V4H849"/>
<evidence type="ECO:0000313" key="2">
    <source>
        <dbReference type="EMBL" id="OPH47378.1"/>
    </source>
</evidence>